<keyword evidence="6" id="KW-0653">Protein transport</keyword>
<dbReference type="PROSITE" id="PS50166">
    <property type="entry name" value="IMPORTIN_B_NT"/>
    <property type="match status" value="1"/>
</dbReference>
<evidence type="ECO:0000313" key="8">
    <source>
        <dbReference type="EMBL" id="KAL3822557.1"/>
    </source>
</evidence>
<dbReference type="Pfam" id="PF25574">
    <property type="entry name" value="TPR_IMB1"/>
    <property type="match status" value="1"/>
</dbReference>
<protein>
    <recommendedName>
        <fullName evidence="7">Importin N-terminal domain-containing protein</fullName>
    </recommendedName>
</protein>
<comment type="caution">
    <text evidence="8">The sequence shown here is derived from an EMBL/GenBank/DDBJ whole genome shotgun (WGS) entry which is preliminary data.</text>
</comment>
<evidence type="ECO:0000256" key="4">
    <source>
        <dbReference type="ARBA" id="ARBA00022490"/>
    </source>
</evidence>
<dbReference type="InterPro" id="IPR040122">
    <property type="entry name" value="Importin_beta"/>
</dbReference>
<comment type="similarity">
    <text evidence="2">Belongs to the importin beta family. Importin beta-1 subfamily.</text>
</comment>
<evidence type="ECO:0000256" key="3">
    <source>
        <dbReference type="ARBA" id="ARBA00022448"/>
    </source>
</evidence>
<dbReference type="EMBL" id="JALLPB020000062">
    <property type="protein sequence ID" value="KAL3822557.1"/>
    <property type="molecule type" value="Genomic_DNA"/>
</dbReference>
<sequence length="879" mass="95898">MSAPNLTATLLACQSSDPAVRTAAEAALTSAEENNLAEFFVALANELASEGKDESVRQLAGLHFKNLLVAKDDALQVEKHDKWKAIPPAMRNAIKSTVLGAIRSPVCVARHTAAQACSEIATIELPYKEWPEFLSVMMENVTSAGGDDGIKISSLECLGFTCERIALTMGTSSDTPEISPEITDLMLTTIVDGIRSDRPDPIRYAAAKALGNSLTFTKKNMDNPTERDMILKTICDATQSGDVGVRAAAYECIVQIAFQYYDKLQSYMQALFQLTFATIRSDEEKVALQALEFWSTLAEEEMELNDLAAELAEAGQSPPPESVCVGYVKAALEHLVPLLTETLTRQDEELDPEDDQWNISMSGATCLQLVSNTVEDAIVPCIMPFVQQHIQSENWRFREAATMAFSSILEGPSDKAIGPYVNQSIPFLLTALSDPNDLVKDTTAWTIGRICDLHVRSIPEDIFPTLVNGLAAKLLTETPRVSSQACFGIHNLAAAFQNDNAAATSGTNALSPYMPHLFQTLLQVVDRNDATESNLCIAAFEAISVLIQNAAPDVKVVLLQLLPAIIERLAQSFNMPAVTNEDKEQREGVQGLLCGLIQVLSVKVTKEELLPYCDAIMTNFLQVLQTKNATCHEEALSASSAIANILEGDFIKYMVAMQPFLISGLRNFEAYQVCTVAVGLVGDISRAIEGSMKPYCDEIMSALVEALQNSSLHRSVKPPVLSCFGDIALAITSEYEPYLQVSLMMLLQAAQTRAPDDDDDLIDYVNLLREGILEAYTGIVQGLKDGNRTDLLLPYVDAILSFLEMLASDRKNDYDNEVLGKAVGLVGDIASSFGVHIKEQIRQPYVMELLKEGRATGDPTIVETCDWASTIVQQILTAF</sequence>
<dbReference type="FunFam" id="1.25.10.10:FF:000027">
    <property type="entry name" value="Importin subunit beta-1"/>
    <property type="match status" value="1"/>
</dbReference>
<feature type="domain" description="Importin N-terminal" evidence="7">
    <location>
        <begin position="24"/>
        <end position="104"/>
    </location>
</feature>
<keyword evidence="4" id="KW-0963">Cytoplasm</keyword>
<reference evidence="8 9" key="1">
    <citation type="submission" date="2024-10" db="EMBL/GenBank/DDBJ databases">
        <title>Updated reference genomes for cyclostephanoid diatoms.</title>
        <authorList>
            <person name="Roberts W.R."/>
            <person name="Alverson A.J."/>
        </authorList>
    </citation>
    <scope>NUCLEOTIDE SEQUENCE [LARGE SCALE GENOMIC DNA]</scope>
    <source>
        <strain evidence="8 9">AJA228-03</strain>
    </source>
</reference>
<dbReference type="Proteomes" id="UP001530377">
    <property type="component" value="Unassembled WGS sequence"/>
</dbReference>
<evidence type="ECO:0000259" key="7">
    <source>
        <dbReference type="PROSITE" id="PS50166"/>
    </source>
</evidence>
<dbReference type="GO" id="GO:0005737">
    <property type="term" value="C:cytoplasm"/>
    <property type="evidence" value="ECO:0007669"/>
    <property type="project" value="UniProtKB-SubCell"/>
</dbReference>
<dbReference type="SMART" id="SM00913">
    <property type="entry name" value="IBN_N"/>
    <property type="match status" value="1"/>
</dbReference>
<evidence type="ECO:0000256" key="2">
    <source>
        <dbReference type="ARBA" id="ARBA00010907"/>
    </source>
</evidence>
<organism evidence="8 9">
    <name type="scientific">Cyclostephanos tholiformis</name>
    <dbReference type="NCBI Taxonomy" id="382380"/>
    <lineage>
        <taxon>Eukaryota</taxon>
        <taxon>Sar</taxon>
        <taxon>Stramenopiles</taxon>
        <taxon>Ochrophyta</taxon>
        <taxon>Bacillariophyta</taxon>
        <taxon>Coscinodiscophyceae</taxon>
        <taxon>Thalassiosirophycidae</taxon>
        <taxon>Stephanodiscales</taxon>
        <taxon>Stephanodiscaceae</taxon>
        <taxon>Cyclostephanos</taxon>
    </lineage>
</organism>
<dbReference type="PANTHER" id="PTHR10527">
    <property type="entry name" value="IMPORTIN BETA"/>
    <property type="match status" value="1"/>
</dbReference>
<dbReference type="InterPro" id="IPR001494">
    <property type="entry name" value="Importin-beta_N"/>
</dbReference>
<dbReference type="SUPFAM" id="SSF48371">
    <property type="entry name" value="ARM repeat"/>
    <property type="match status" value="1"/>
</dbReference>
<dbReference type="AlphaFoldDB" id="A0ABD3SDE8"/>
<dbReference type="Pfam" id="PF13513">
    <property type="entry name" value="HEAT_EZ"/>
    <property type="match status" value="1"/>
</dbReference>
<dbReference type="InterPro" id="IPR016024">
    <property type="entry name" value="ARM-type_fold"/>
</dbReference>
<name>A0ABD3SDE8_9STRA</name>
<dbReference type="Pfam" id="PF03810">
    <property type="entry name" value="IBN_N"/>
    <property type="match status" value="1"/>
</dbReference>
<evidence type="ECO:0000256" key="6">
    <source>
        <dbReference type="ARBA" id="ARBA00022927"/>
    </source>
</evidence>
<keyword evidence="9" id="KW-1185">Reference proteome</keyword>
<gene>
    <name evidence="8" type="ORF">ACHAXA_007668</name>
</gene>
<evidence type="ECO:0000256" key="1">
    <source>
        <dbReference type="ARBA" id="ARBA00004496"/>
    </source>
</evidence>
<dbReference type="GO" id="GO:0015031">
    <property type="term" value="P:protein transport"/>
    <property type="evidence" value="ECO:0007669"/>
    <property type="project" value="UniProtKB-KW"/>
</dbReference>
<dbReference type="Gene3D" id="1.25.10.10">
    <property type="entry name" value="Leucine-rich Repeat Variant"/>
    <property type="match status" value="1"/>
</dbReference>
<accession>A0ABD3SDE8</accession>
<dbReference type="InterPro" id="IPR058584">
    <property type="entry name" value="IMB1_TNPO1-like_TPR"/>
</dbReference>
<dbReference type="InterPro" id="IPR011989">
    <property type="entry name" value="ARM-like"/>
</dbReference>
<proteinExistence type="inferred from homology"/>
<evidence type="ECO:0000256" key="5">
    <source>
        <dbReference type="ARBA" id="ARBA00022737"/>
    </source>
</evidence>
<evidence type="ECO:0000313" key="9">
    <source>
        <dbReference type="Proteomes" id="UP001530377"/>
    </source>
</evidence>
<comment type="subcellular location">
    <subcellularLocation>
        <location evidence="1">Cytoplasm</location>
    </subcellularLocation>
</comment>
<keyword evidence="5" id="KW-0677">Repeat</keyword>
<keyword evidence="3" id="KW-0813">Transport</keyword>